<dbReference type="InterPro" id="IPR014710">
    <property type="entry name" value="RmlC-like_jellyroll"/>
</dbReference>
<dbReference type="RefSeq" id="WP_092095625.1">
    <property type="nucleotide sequence ID" value="NZ_FNAR01000005.1"/>
</dbReference>
<dbReference type="InterPro" id="IPR011051">
    <property type="entry name" value="RmlC_Cupin_sf"/>
</dbReference>
<dbReference type="OrthoDB" id="9793254at2"/>
<dbReference type="STRING" id="426756.SAMN04488126_10584"/>
<dbReference type="AlphaFoldDB" id="A0A1G7B6S2"/>
<gene>
    <name evidence="2" type="ORF">SAMN04488126_10584</name>
</gene>
<evidence type="ECO:0000313" key="3">
    <source>
        <dbReference type="Proteomes" id="UP000198823"/>
    </source>
</evidence>
<dbReference type="InterPro" id="IPR013096">
    <property type="entry name" value="Cupin_2"/>
</dbReference>
<sequence length="105" mass="11709">MDHQALKAFRQFDESRFTKVDFMKNEHSTAFTLNFLPGQTMKAHSHPGKELYLVVIEGSGMFTVDGEEVMATRGAVLFCGEQEMIGFENNGANRTTLFGTLTKIG</sequence>
<organism evidence="2 3">
    <name type="scientific">Bhargavaea beijingensis</name>
    <dbReference type="NCBI Taxonomy" id="426756"/>
    <lineage>
        <taxon>Bacteria</taxon>
        <taxon>Bacillati</taxon>
        <taxon>Bacillota</taxon>
        <taxon>Bacilli</taxon>
        <taxon>Bacillales</taxon>
        <taxon>Caryophanaceae</taxon>
        <taxon>Bhargavaea</taxon>
    </lineage>
</organism>
<feature type="domain" description="Cupin type-2" evidence="1">
    <location>
        <begin position="34"/>
        <end position="92"/>
    </location>
</feature>
<evidence type="ECO:0000259" key="1">
    <source>
        <dbReference type="Pfam" id="PF07883"/>
    </source>
</evidence>
<accession>A0A1G7B6S2</accession>
<evidence type="ECO:0000313" key="2">
    <source>
        <dbReference type="EMBL" id="SDE22769.1"/>
    </source>
</evidence>
<protein>
    <submittedName>
        <fullName evidence="2">Cupin domain-containing protein</fullName>
    </submittedName>
</protein>
<dbReference type="Pfam" id="PF07883">
    <property type="entry name" value="Cupin_2"/>
    <property type="match status" value="1"/>
</dbReference>
<proteinExistence type="predicted"/>
<name>A0A1G7B6S2_9BACL</name>
<dbReference type="Gene3D" id="2.60.120.10">
    <property type="entry name" value="Jelly Rolls"/>
    <property type="match status" value="1"/>
</dbReference>
<dbReference type="SUPFAM" id="SSF51182">
    <property type="entry name" value="RmlC-like cupins"/>
    <property type="match status" value="1"/>
</dbReference>
<reference evidence="2 3" key="1">
    <citation type="submission" date="2016-10" db="EMBL/GenBank/DDBJ databases">
        <authorList>
            <person name="de Groot N.N."/>
        </authorList>
    </citation>
    <scope>NUCLEOTIDE SEQUENCE [LARGE SCALE GENOMIC DNA]</scope>
    <source>
        <strain evidence="2 3">CGMCC 1.6762</strain>
    </source>
</reference>
<dbReference type="Proteomes" id="UP000198823">
    <property type="component" value="Unassembled WGS sequence"/>
</dbReference>
<dbReference type="EMBL" id="FNAR01000005">
    <property type="protein sequence ID" value="SDE22769.1"/>
    <property type="molecule type" value="Genomic_DNA"/>
</dbReference>